<keyword evidence="3" id="KW-1185">Reference proteome</keyword>
<evidence type="ECO:0000256" key="1">
    <source>
        <dbReference type="SAM" id="MobiDB-lite"/>
    </source>
</evidence>
<dbReference type="EMBL" id="JANPWB010000001">
    <property type="protein sequence ID" value="KAJ1215187.1"/>
    <property type="molecule type" value="Genomic_DNA"/>
</dbReference>
<gene>
    <name evidence="2" type="ORF">NDU88_002796</name>
</gene>
<feature type="region of interest" description="Disordered" evidence="1">
    <location>
        <begin position="1"/>
        <end position="27"/>
    </location>
</feature>
<comment type="caution">
    <text evidence="2">The sequence shown here is derived from an EMBL/GenBank/DDBJ whole genome shotgun (WGS) entry which is preliminary data.</text>
</comment>
<name>A0AAV7WQJ5_PLEWA</name>
<dbReference type="AlphaFoldDB" id="A0AAV7WQJ5"/>
<evidence type="ECO:0000313" key="2">
    <source>
        <dbReference type="EMBL" id="KAJ1215187.1"/>
    </source>
</evidence>
<proteinExistence type="predicted"/>
<dbReference type="Proteomes" id="UP001066276">
    <property type="component" value="Chromosome 1_1"/>
</dbReference>
<organism evidence="2 3">
    <name type="scientific">Pleurodeles waltl</name>
    <name type="common">Iberian ribbed newt</name>
    <dbReference type="NCBI Taxonomy" id="8319"/>
    <lineage>
        <taxon>Eukaryota</taxon>
        <taxon>Metazoa</taxon>
        <taxon>Chordata</taxon>
        <taxon>Craniata</taxon>
        <taxon>Vertebrata</taxon>
        <taxon>Euteleostomi</taxon>
        <taxon>Amphibia</taxon>
        <taxon>Batrachia</taxon>
        <taxon>Caudata</taxon>
        <taxon>Salamandroidea</taxon>
        <taxon>Salamandridae</taxon>
        <taxon>Pleurodelinae</taxon>
        <taxon>Pleurodeles</taxon>
    </lineage>
</organism>
<reference evidence="2" key="1">
    <citation type="journal article" date="2022" name="bioRxiv">
        <title>Sequencing and chromosome-scale assembly of the giantPleurodeles waltlgenome.</title>
        <authorList>
            <person name="Brown T."/>
            <person name="Elewa A."/>
            <person name="Iarovenko S."/>
            <person name="Subramanian E."/>
            <person name="Araus A.J."/>
            <person name="Petzold A."/>
            <person name="Susuki M."/>
            <person name="Suzuki K.-i.T."/>
            <person name="Hayashi T."/>
            <person name="Toyoda A."/>
            <person name="Oliveira C."/>
            <person name="Osipova E."/>
            <person name="Leigh N.D."/>
            <person name="Simon A."/>
            <person name="Yun M.H."/>
        </authorList>
    </citation>
    <scope>NUCLEOTIDE SEQUENCE</scope>
    <source>
        <strain evidence="2">20211129_DDA</strain>
        <tissue evidence="2">Liver</tissue>
    </source>
</reference>
<accession>A0AAV7WQJ5</accession>
<evidence type="ECO:0000313" key="3">
    <source>
        <dbReference type="Proteomes" id="UP001066276"/>
    </source>
</evidence>
<sequence length="288" mass="32194">MRGAGSASRVLPHKGVAGDRDCLPSPSNSNISARLPISVSQRLLATVTERKWKECFGHMELKESHIKPVGYGEKPVEGLGEYEVDFGFQGNVAKGARNLLADFLLRLPRKCVHGEEDADEDDVLVCSLECRLEDAVMESEWRESCGRDEQIKAVMEGILQGLSTCKSVRCETYKQVFEELYVVNNILMYAGGGLVVLEGIKNKILTLGHEGHIACDVELLNKPVDESTMVDFETWDTLQKSSPCDIEMLSKALEESSKEKHGTKDMVRKTLSRIKMFPSKYRDYVLFA</sequence>
<protein>
    <submittedName>
        <fullName evidence="2">Uncharacterized protein</fullName>
    </submittedName>
</protein>